<reference evidence="1 2" key="1">
    <citation type="journal article" date="2016" name="Mol. Biol. Evol.">
        <title>Genome-Wide Survey of Gut Fungi (Harpellales) Reveals the First Horizontally Transferred Ubiquitin Gene from a Mosquito Host.</title>
        <authorList>
            <person name="Wang Y."/>
            <person name="White M.M."/>
            <person name="Kvist S."/>
            <person name="Moncalvo J.M."/>
        </authorList>
    </citation>
    <scope>NUCLEOTIDE SEQUENCE [LARGE SCALE GENOMIC DNA]</scope>
    <source>
        <strain evidence="1 2">ALG-7-W6</strain>
    </source>
</reference>
<organism evidence="1 2">
    <name type="scientific">Smittium mucronatum</name>
    <dbReference type="NCBI Taxonomy" id="133383"/>
    <lineage>
        <taxon>Eukaryota</taxon>
        <taxon>Fungi</taxon>
        <taxon>Fungi incertae sedis</taxon>
        <taxon>Zoopagomycota</taxon>
        <taxon>Kickxellomycotina</taxon>
        <taxon>Harpellomycetes</taxon>
        <taxon>Harpellales</taxon>
        <taxon>Legeriomycetaceae</taxon>
        <taxon>Smittium</taxon>
    </lineage>
</organism>
<comment type="caution">
    <text evidence="1">The sequence shown here is derived from an EMBL/GenBank/DDBJ whole genome shotgun (WGS) entry which is preliminary data.</text>
</comment>
<dbReference type="EMBL" id="LSSL01001715">
    <property type="protein sequence ID" value="OLY82275.1"/>
    <property type="molecule type" value="Genomic_DNA"/>
</dbReference>
<name>A0A1R0GZH5_9FUNG</name>
<evidence type="ECO:0000313" key="1">
    <source>
        <dbReference type="EMBL" id="OLY82275.1"/>
    </source>
</evidence>
<protein>
    <submittedName>
        <fullName evidence="1">Uncharacterized protein</fullName>
    </submittedName>
</protein>
<gene>
    <name evidence="1" type="ORF">AYI68_g3607</name>
</gene>
<keyword evidence="2" id="KW-1185">Reference proteome</keyword>
<accession>A0A1R0GZH5</accession>
<proteinExistence type="predicted"/>
<dbReference type="AlphaFoldDB" id="A0A1R0GZH5"/>
<evidence type="ECO:0000313" key="2">
    <source>
        <dbReference type="Proteomes" id="UP000187455"/>
    </source>
</evidence>
<sequence length="94" mass="10973">MSFVNGENGLSGCPLSTLDTNDYFDFEIKFDEKIGERKARYFIRQETENHRNLEIFMGSQIKFTQHSRLDLLRDIFGEFAETSEDITVLGNHTF</sequence>
<dbReference type="OrthoDB" id="10448528at2759"/>
<dbReference type="Proteomes" id="UP000187455">
    <property type="component" value="Unassembled WGS sequence"/>
</dbReference>